<dbReference type="eggNOG" id="COG0456">
    <property type="taxonomic scope" value="Bacteria"/>
</dbReference>
<name>B0MDW6_ANACD</name>
<reference evidence="1" key="2">
    <citation type="submission" date="2013-11" db="EMBL/GenBank/DDBJ databases">
        <title>Draft genome sequence of Anaerostipes caccae (DSM 14662).</title>
        <authorList>
            <person name="Sudarsanam P."/>
            <person name="Ley R."/>
            <person name="Guruge J."/>
            <person name="Turnbaugh P.J."/>
            <person name="Mahowald M."/>
            <person name="Liep D."/>
            <person name="Gordon J."/>
        </authorList>
    </citation>
    <scope>NUCLEOTIDE SEQUENCE</scope>
    <source>
        <strain evidence="1">DSM 14662</strain>
    </source>
</reference>
<dbReference type="STRING" id="411490.ANACAC_01759"/>
<dbReference type="SUPFAM" id="SSF55729">
    <property type="entry name" value="Acyl-CoA N-acyltransferases (Nat)"/>
    <property type="match status" value="1"/>
</dbReference>
<gene>
    <name evidence="1" type="ORF">ANACAC_01759</name>
</gene>
<dbReference type="Proteomes" id="UP000004935">
    <property type="component" value="Unassembled WGS sequence"/>
</dbReference>
<dbReference type="Gene3D" id="3.40.630.30">
    <property type="match status" value="1"/>
</dbReference>
<keyword evidence="2" id="KW-1185">Reference proteome</keyword>
<dbReference type="InterPro" id="IPR016181">
    <property type="entry name" value="Acyl_CoA_acyltransferase"/>
</dbReference>
<dbReference type="HOGENOM" id="CLU_078717_1_0_9"/>
<organism evidence="1 2">
    <name type="scientific">Anaerostipes caccae (strain DSM 14662 / CCUG 47493 / JCM 13470 / NCIMB 13811 / L1-92)</name>
    <dbReference type="NCBI Taxonomy" id="411490"/>
    <lineage>
        <taxon>Bacteria</taxon>
        <taxon>Bacillati</taxon>
        <taxon>Bacillota</taxon>
        <taxon>Clostridia</taxon>
        <taxon>Lachnospirales</taxon>
        <taxon>Lachnospiraceae</taxon>
        <taxon>Anaerostipes</taxon>
    </lineage>
</organism>
<evidence type="ECO:0000313" key="1">
    <source>
        <dbReference type="EMBL" id="EDR98136.1"/>
    </source>
</evidence>
<proteinExistence type="predicted"/>
<accession>B0MDW6</accession>
<dbReference type="EMBL" id="ABAX03000012">
    <property type="protein sequence ID" value="EDR98136.1"/>
    <property type="molecule type" value="Genomic_DNA"/>
</dbReference>
<dbReference type="AlphaFoldDB" id="B0MDW6"/>
<reference evidence="1" key="1">
    <citation type="submission" date="2007-11" db="EMBL/GenBank/DDBJ databases">
        <authorList>
            <person name="Fulton L."/>
            <person name="Clifton S."/>
            <person name="Fulton B."/>
            <person name="Xu J."/>
            <person name="Minx P."/>
            <person name="Pepin K.H."/>
            <person name="Johnson M."/>
            <person name="Thiruvilangam P."/>
            <person name="Bhonagiri V."/>
            <person name="Nash W.E."/>
            <person name="Mardis E.R."/>
            <person name="Wilson R.K."/>
        </authorList>
    </citation>
    <scope>NUCLEOTIDE SEQUENCE [LARGE SCALE GENOMIC DNA]</scope>
    <source>
        <strain evidence="1">DSM 14662</strain>
    </source>
</reference>
<evidence type="ECO:0000313" key="2">
    <source>
        <dbReference type="Proteomes" id="UP000004935"/>
    </source>
</evidence>
<protein>
    <submittedName>
        <fullName evidence="1">Uncharacterized protein</fullName>
    </submittedName>
</protein>
<comment type="caution">
    <text evidence="1">The sequence shown here is derived from an EMBL/GenBank/DDBJ whole genome shotgun (WGS) entry which is preliminary data.</text>
</comment>
<sequence length="209" mass="24440">MEKNFMKLEIRELDKRDHKKAVQFAVKGMHFDWYMDSKLLLNLYGRYFWYLSLARATQVIAAYAGDMFAGVLLAEIKGEDKKYRSFWKSFYVKVFDVLQNLFAKGGSGVYDEANREMFTRYCKQTSPDGEILFLAANPEMKAKGTGSFLLNEFARREKGKNIYLYTDNACTYQFYERRGFQRAGEKDVILKIGHKKIDLQCFLYSKAAE</sequence>